<protein>
    <submittedName>
        <fullName evidence="2">Uncharacterized protein</fullName>
    </submittedName>
</protein>
<evidence type="ECO:0000313" key="3">
    <source>
        <dbReference type="Proteomes" id="UP000186817"/>
    </source>
</evidence>
<keyword evidence="1" id="KW-0732">Signal</keyword>
<keyword evidence="3" id="KW-1185">Reference proteome</keyword>
<gene>
    <name evidence="2" type="ORF">AK812_SmicGene17652</name>
</gene>
<comment type="caution">
    <text evidence="2">The sequence shown here is derived from an EMBL/GenBank/DDBJ whole genome shotgun (WGS) entry which is preliminary data.</text>
</comment>
<accession>A0A1Q9DX53</accession>
<proteinExistence type="predicted"/>
<feature type="chain" id="PRO_5010185121" evidence="1">
    <location>
        <begin position="17"/>
        <end position="277"/>
    </location>
</feature>
<name>A0A1Q9DX53_SYMMI</name>
<dbReference type="Proteomes" id="UP000186817">
    <property type="component" value="Unassembled WGS sequence"/>
</dbReference>
<organism evidence="2 3">
    <name type="scientific">Symbiodinium microadriaticum</name>
    <name type="common">Dinoflagellate</name>
    <name type="synonym">Zooxanthella microadriatica</name>
    <dbReference type="NCBI Taxonomy" id="2951"/>
    <lineage>
        <taxon>Eukaryota</taxon>
        <taxon>Sar</taxon>
        <taxon>Alveolata</taxon>
        <taxon>Dinophyceae</taxon>
        <taxon>Suessiales</taxon>
        <taxon>Symbiodiniaceae</taxon>
        <taxon>Symbiodinium</taxon>
    </lineage>
</organism>
<evidence type="ECO:0000256" key="1">
    <source>
        <dbReference type="SAM" id="SignalP"/>
    </source>
</evidence>
<dbReference type="EMBL" id="LSRX01000351">
    <property type="protein sequence ID" value="OLP99763.1"/>
    <property type="molecule type" value="Genomic_DNA"/>
</dbReference>
<dbReference type="AlphaFoldDB" id="A0A1Q9DX53"/>
<evidence type="ECO:0000313" key="2">
    <source>
        <dbReference type="EMBL" id="OLP99763.1"/>
    </source>
</evidence>
<sequence>MSFLFWLVCGSMSVVPFNTRDNSEPKSKLHGSYEWRRYGSLRVARAALAAFPRPAQRPAAVLRQLEVARRFGQKVTEERRISFDVRCTGMRQGQEAGREGGSRDAAVILTAGCDMKGPACESSRTLPSTWGVELRFMKAGLPKSTPKATRTPAAFHTRILETFKRSKDSDIIEAMEGRSDSDREKGRHEGVILFAAFRLAYAVRMLSPAHQKRTESRAYHKRAKRTKWERAGDSFIAVSIASRLTKSCVCTRASAPARDDKVDLESAGTVFSEDRLP</sequence>
<feature type="signal peptide" evidence="1">
    <location>
        <begin position="1"/>
        <end position="16"/>
    </location>
</feature>
<reference evidence="2 3" key="1">
    <citation type="submission" date="2016-02" db="EMBL/GenBank/DDBJ databases">
        <title>Genome analysis of coral dinoflagellate symbionts highlights evolutionary adaptations to a symbiotic lifestyle.</title>
        <authorList>
            <person name="Aranda M."/>
            <person name="Li Y."/>
            <person name="Liew Y.J."/>
            <person name="Baumgarten S."/>
            <person name="Simakov O."/>
            <person name="Wilson M."/>
            <person name="Piel J."/>
            <person name="Ashoor H."/>
            <person name="Bougouffa S."/>
            <person name="Bajic V.B."/>
            <person name="Ryu T."/>
            <person name="Ravasi T."/>
            <person name="Bayer T."/>
            <person name="Micklem G."/>
            <person name="Kim H."/>
            <person name="Bhak J."/>
            <person name="Lajeunesse T.C."/>
            <person name="Voolstra C.R."/>
        </authorList>
    </citation>
    <scope>NUCLEOTIDE SEQUENCE [LARGE SCALE GENOMIC DNA]</scope>
    <source>
        <strain evidence="2 3">CCMP2467</strain>
    </source>
</reference>